<gene>
    <name evidence="1" type="ORF">S01H4_45453</name>
</gene>
<accession>X1BW47</accession>
<reference evidence="1" key="1">
    <citation type="journal article" date="2014" name="Front. Microbiol.">
        <title>High frequency of phylogenetically diverse reductive dehalogenase-homologous genes in deep subseafloor sedimentary metagenomes.</title>
        <authorList>
            <person name="Kawai M."/>
            <person name="Futagami T."/>
            <person name="Toyoda A."/>
            <person name="Takaki Y."/>
            <person name="Nishi S."/>
            <person name="Hori S."/>
            <person name="Arai W."/>
            <person name="Tsubouchi T."/>
            <person name="Morono Y."/>
            <person name="Uchiyama I."/>
            <person name="Ito T."/>
            <person name="Fujiyama A."/>
            <person name="Inagaki F."/>
            <person name="Takami H."/>
        </authorList>
    </citation>
    <scope>NUCLEOTIDE SEQUENCE</scope>
    <source>
        <strain evidence="1">Expedition CK06-06</strain>
    </source>
</reference>
<proteinExistence type="predicted"/>
<sequence>MLKKKVFIHQNIPYAFNWNINHHKAKLFQNNPNREEFRNLGTYFKKVYQGIIPNDLFNQRGLPRVSQFKIKGLKPAFMTSFSKNLIREGKIKLYNSGSRLPKFVNDVFETYKTSEIAKKPGHEPILKNILIRDENSVAIEIPIWKKIRNDYITGHIDLIQIENNLV</sequence>
<name>X1BW47_9ZZZZ</name>
<feature type="non-terminal residue" evidence="1">
    <location>
        <position position="166"/>
    </location>
</feature>
<dbReference type="EMBL" id="BART01025307">
    <property type="protein sequence ID" value="GAG99285.1"/>
    <property type="molecule type" value="Genomic_DNA"/>
</dbReference>
<comment type="caution">
    <text evidence="1">The sequence shown here is derived from an EMBL/GenBank/DDBJ whole genome shotgun (WGS) entry which is preliminary data.</text>
</comment>
<evidence type="ECO:0000313" key="1">
    <source>
        <dbReference type="EMBL" id="GAG99285.1"/>
    </source>
</evidence>
<organism evidence="1">
    <name type="scientific">marine sediment metagenome</name>
    <dbReference type="NCBI Taxonomy" id="412755"/>
    <lineage>
        <taxon>unclassified sequences</taxon>
        <taxon>metagenomes</taxon>
        <taxon>ecological metagenomes</taxon>
    </lineage>
</organism>
<protein>
    <submittedName>
        <fullName evidence="1">Uncharacterized protein</fullName>
    </submittedName>
</protein>
<dbReference type="AlphaFoldDB" id="X1BW47"/>